<dbReference type="Proteomes" id="UP000653454">
    <property type="component" value="Unassembled WGS sequence"/>
</dbReference>
<dbReference type="GO" id="GO:0042744">
    <property type="term" value="P:hydrogen peroxide catabolic process"/>
    <property type="evidence" value="ECO:0007669"/>
    <property type="project" value="TreeGrafter"/>
</dbReference>
<keyword evidence="4 7" id="KW-0479">Metal-binding</keyword>
<dbReference type="SUPFAM" id="SSF56634">
    <property type="entry name" value="Heme-dependent catalase-like"/>
    <property type="match status" value="1"/>
</dbReference>
<evidence type="ECO:0000259" key="10">
    <source>
        <dbReference type="SMART" id="SM01060"/>
    </source>
</evidence>
<dbReference type="InterPro" id="IPR024711">
    <property type="entry name" value="Catalase_clade1/3"/>
</dbReference>
<keyword evidence="9" id="KW-0732">Signal</keyword>
<evidence type="ECO:0000256" key="9">
    <source>
        <dbReference type="SAM" id="SignalP"/>
    </source>
</evidence>
<evidence type="ECO:0000313" key="11">
    <source>
        <dbReference type="EMBL" id="CAG9135490.1"/>
    </source>
</evidence>
<sequence length="536" mass="60981">MNILLSVSILLVVLTQNVRGSHRSDILTINNEDNATSQLFDYRDSHPDAQLLTISTGQPVYVSDTNSLDTNLLSNSFLIDSIFHAVNARIPAREVFPKGTGGFGYFEVTNNVTKYTKAKLFEQIGKQTPVVARVATSQILSGGNDLRTLAARGLSVKFYTEEGNLDLLGIGTPVYFYRDPLLFRELFHALSRNPKTDVTDPTASMDFIILNPIALHTFLWAFSDFGLPRGYRHLNSFPIHTFQLYNKDGESSFVRFKFLSSLGYKSFSLKEAAAISGFDTDFFNRDFYNAIEQKKYPTWNLEMDVWLGCIDQTDFDLFDPTRIWPNGTYETVPIGRVVLNQTVTNHFAQIEQAAFNPVNLVPGIRHPPGKLFQIRVLAYTLAQRNRLGVNSDKIEVNCPLYANNYNRDGQPPIGENGEDAPSYYPNSFNGPEPYDDPARPKKDLVIKEESVVHLEDSRRFYNEVLCDTQKQRLVDLMAMTFIRVNGTLQERFIELLQKVDSDLAKRYRRTLERLNRTINLPDLVEEVNPLNPNPFQ</sequence>
<evidence type="ECO:0000256" key="3">
    <source>
        <dbReference type="ARBA" id="ARBA00022617"/>
    </source>
</evidence>
<comment type="cofactor">
    <cofactor evidence="7">
        <name>heme</name>
        <dbReference type="ChEBI" id="CHEBI:30413"/>
    </cofactor>
</comment>
<comment type="caution">
    <text evidence="11">The sequence shown here is derived from an EMBL/GenBank/DDBJ whole genome shotgun (WGS) entry which is preliminary data.</text>
</comment>
<dbReference type="PRINTS" id="PR00067">
    <property type="entry name" value="CATALASE"/>
</dbReference>
<dbReference type="GO" id="GO:0046872">
    <property type="term" value="F:metal ion binding"/>
    <property type="evidence" value="ECO:0007669"/>
    <property type="project" value="UniProtKB-KW"/>
</dbReference>
<feature type="domain" description="Catalase core" evidence="10">
    <location>
        <begin position="53"/>
        <end position="432"/>
    </location>
</feature>
<evidence type="ECO:0000256" key="7">
    <source>
        <dbReference type="PIRSR" id="PIRSR038928-2"/>
    </source>
</evidence>
<evidence type="ECO:0000256" key="4">
    <source>
        <dbReference type="ARBA" id="ARBA00022723"/>
    </source>
</evidence>
<dbReference type="Pfam" id="PF00199">
    <property type="entry name" value="Catalase"/>
    <property type="match status" value="1"/>
</dbReference>
<dbReference type="Gene3D" id="2.40.180.10">
    <property type="entry name" value="Catalase core domain"/>
    <property type="match status" value="1"/>
</dbReference>
<dbReference type="EMBL" id="CAJHNJ030000105">
    <property type="protein sequence ID" value="CAG9135490.1"/>
    <property type="molecule type" value="Genomic_DNA"/>
</dbReference>
<dbReference type="InterPro" id="IPR018028">
    <property type="entry name" value="Catalase"/>
</dbReference>
<keyword evidence="3 7" id="KW-0349">Heme</keyword>
<protein>
    <submittedName>
        <fullName evidence="11">(diamondback moth) hypothetical protein</fullName>
    </submittedName>
</protein>
<dbReference type="GO" id="GO:0005777">
    <property type="term" value="C:peroxisome"/>
    <property type="evidence" value="ECO:0007669"/>
    <property type="project" value="TreeGrafter"/>
</dbReference>
<organism evidence="11 12">
    <name type="scientific">Plutella xylostella</name>
    <name type="common">Diamondback moth</name>
    <name type="synonym">Plutella maculipennis</name>
    <dbReference type="NCBI Taxonomy" id="51655"/>
    <lineage>
        <taxon>Eukaryota</taxon>
        <taxon>Metazoa</taxon>
        <taxon>Ecdysozoa</taxon>
        <taxon>Arthropoda</taxon>
        <taxon>Hexapoda</taxon>
        <taxon>Insecta</taxon>
        <taxon>Pterygota</taxon>
        <taxon>Neoptera</taxon>
        <taxon>Endopterygota</taxon>
        <taxon>Lepidoptera</taxon>
        <taxon>Glossata</taxon>
        <taxon>Ditrysia</taxon>
        <taxon>Yponomeutoidea</taxon>
        <taxon>Plutellidae</taxon>
        <taxon>Plutella</taxon>
    </lineage>
</organism>
<dbReference type="InterPro" id="IPR011614">
    <property type="entry name" value="Catalase_core"/>
</dbReference>
<keyword evidence="12" id="KW-1185">Reference proteome</keyword>
<evidence type="ECO:0000256" key="2">
    <source>
        <dbReference type="ARBA" id="ARBA00022559"/>
    </source>
</evidence>
<dbReference type="AlphaFoldDB" id="A0A8S4G4X1"/>
<dbReference type="PANTHER" id="PTHR11465">
    <property type="entry name" value="CATALASE"/>
    <property type="match status" value="1"/>
</dbReference>
<feature type="chain" id="PRO_5035786761" evidence="9">
    <location>
        <begin position="21"/>
        <end position="536"/>
    </location>
</feature>
<dbReference type="PIRSF" id="PIRSF038928">
    <property type="entry name" value="Catalase_clade1-3"/>
    <property type="match status" value="1"/>
</dbReference>
<evidence type="ECO:0000256" key="8">
    <source>
        <dbReference type="SAM" id="MobiDB-lite"/>
    </source>
</evidence>
<feature type="binding site" description="axial binding residue" evidence="7">
    <location>
        <position position="379"/>
    </location>
    <ligand>
        <name>heme</name>
        <dbReference type="ChEBI" id="CHEBI:30413"/>
    </ligand>
    <ligandPart>
        <name>Fe</name>
        <dbReference type="ChEBI" id="CHEBI:18248"/>
    </ligandPart>
</feature>
<name>A0A8S4G4X1_PLUXY</name>
<keyword evidence="6 7" id="KW-0408">Iron</keyword>
<dbReference type="PROSITE" id="PS51402">
    <property type="entry name" value="CATALASE_3"/>
    <property type="match status" value="1"/>
</dbReference>
<evidence type="ECO:0000256" key="1">
    <source>
        <dbReference type="ARBA" id="ARBA00005329"/>
    </source>
</evidence>
<reference evidence="11" key="1">
    <citation type="submission" date="2020-11" db="EMBL/GenBank/DDBJ databases">
        <authorList>
            <person name="Whiteford S."/>
        </authorList>
    </citation>
    <scope>NUCLEOTIDE SEQUENCE</scope>
</reference>
<evidence type="ECO:0000256" key="6">
    <source>
        <dbReference type="ARBA" id="ARBA00023004"/>
    </source>
</evidence>
<accession>A0A8S4G4X1</accession>
<gene>
    <name evidence="11" type="ORF">PLXY2_LOCUS13746</name>
</gene>
<dbReference type="GO" id="GO:0020037">
    <property type="term" value="F:heme binding"/>
    <property type="evidence" value="ECO:0007669"/>
    <property type="project" value="InterPro"/>
</dbReference>
<dbReference type="GO" id="GO:0042542">
    <property type="term" value="P:response to hydrogen peroxide"/>
    <property type="evidence" value="ECO:0007669"/>
    <property type="project" value="TreeGrafter"/>
</dbReference>
<dbReference type="GO" id="GO:0004096">
    <property type="term" value="F:catalase activity"/>
    <property type="evidence" value="ECO:0007669"/>
    <property type="project" value="InterPro"/>
</dbReference>
<proteinExistence type="inferred from homology"/>
<evidence type="ECO:0000256" key="5">
    <source>
        <dbReference type="ARBA" id="ARBA00023002"/>
    </source>
</evidence>
<keyword evidence="2" id="KW-0575">Peroxidase</keyword>
<keyword evidence="5" id="KW-0560">Oxidoreductase</keyword>
<feature type="signal peptide" evidence="9">
    <location>
        <begin position="1"/>
        <end position="20"/>
    </location>
</feature>
<evidence type="ECO:0000313" key="12">
    <source>
        <dbReference type="Proteomes" id="UP000653454"/>
    </source>
</evidence>
<dbReference type="PANTHER" id="PTHR11465:SF9">
    <property type="entry name" value="CATALASE"/>
    <property type="match status" value="1"/>
</dbReference>
<dbReference type="SMART" id="SM01060">
    <property type="entry name" value="Catalase"/>
    <property type="match status" value="1"/>
</dbReference>
<comment type="similarity">
    <text evidence="1">Belongs to the catalase family.</text>
</comment>
<dbReference type="InterPro" id="IPR020835">
    <property type="entry name" value="Catalase_sf"/>
</dbReference>
<dbReference type="GO" id="GO:0005739">
    <property type="term" value="C:mitochondrion"/>
    <property type="evidence" value="ECO:0007669"/>
    <property type="project" value="TreeGrafter"/>
</dbReference>
<feature type="region of interest" description="Disordered" evidence="8">
    <location>
        <begin position="407"/>
        <end position="440"/>
    </location>
</feature>